<feature type="non-terminal residue" evidence="2">
    <location>
        <position position="150"/>
    </location>
</feature>
<dbReference type="Proteomes" id="UP000789901">
    <property type="component" value="Unassembled WGS sequence"/>
</dbReference>
<gene>
    <name evidence="2" type="ORF">GMARGA_LOCUS23079</name>
</gene>
<feature type="compositionally biased region" description="Polar residues" evidence="1">
    <location>
        <begin position="89"/>
        <end position="101"/>
    </location>
</feature>
<reference evidence="2 3" key="1">
    <citation type="submission" date="2021-06" db="EMBL/GenBank/DDBJ databases">
        <authorList>
            <person name="Kallberg Y."/>
            <person name="Tangrot J."/>
            <person name="Rosling A."/>
        </authorList>
    </citation>
    <scope>NUCLEOTIDE SEQUENCE [LARGE SCALE GENOMIC DNA]</scope>
    <source>
        <strain evidence="2 3">120-4 pot B 10/14</strain>
    </source>
</reference>
<evidence type="ECO:0000313" key="2">
    <source>
        <dbReference type="EMBL" id="CAG8800908.1"/>
    </source>
</evidence>
<dbReference type="EMBL" id="CAJVQB010023018">
    <property type="protein sequence ID" value="CAG8800908.1"/>
    <property type="molecule type" value="Genomic_DNA"/>
</dbReference>
<protein>
    <submittedName>
        <fullName evidence="2">30481_t:CDS:1</fullName>
    </submittedName>
</protein>
<feature type="compositionally biased region" description="Basic residues" evidence="1">
    <location>
        <begin position="1"/>
        <end position="12"/>
    </location>
</feature>
<name>A0ABN7VUP6_GIGMA</name>
<feature type="compositionally biased region" description="Basic and acidic residues" evidence="1">
    <location>
        <begin position="107"/>
        <end position="122"/>
    </location>
</feature>
<accession>A0ABN7VUP6</accession>
<organism evidence="2 3">
    <name type="scientific">Gigaspora margarita</name>
    <dbReference type="NCBI Taxonomy" id="4874"/>
    <lineage>
        <taxon>Eukaryota</taxon>
        <taxon>Fungi</taxon>
        <taxon>Fungi incertae sedis</taxon>
        <taxon>Mucoromycota</taxon>
        <taxon>Glomeromycotina</taxon>
        <taxon>Glomeromycetes</taxon>
        <taxon>Diversisporales</taxon>
        <taxon>Gigasporaceae</taxon>
        <taxon>Gigaspora</taxon>
    </lineage>
</organism>
<proteinExistence type="predicted"/>
<keyword evidence="3" id="KW-1185">Reference proteome</keyword>
<feature type="region of interest" description="Disordered" evidence="1">
    <location>
        <begin position="1"/>
        <end position="20"/>
    </location>
</feature>
<feature type="compositionally biased region" description="Acidic residues" evidence="1">
    <location>
        <begin position="130"/>
        <end position="150"/>
    </location>
</feature>
<evidence type="ECO:0000256" key="1">
    <source>
        <dbReference type="SAM" id="MobiDB-lite"/>
    </source>
</evidence>
<feature type="region of interest" description="Disordered" evidence="1">
    <location>
        <begin position="84"/>
        <end position="150"/>
    </location>
</feature>
<comment type="caution">
    <text evidence="2">The sequence shown here is derived from an EMBL/GenBank/DDBJ whole genome shotgun (WGS) entry which is preliminary data.</text>
</comment>
<sequence>MPPRKPKHKKPKVAQTSGLSGRTVQTPVDIFYYQKTVKSGNRYYVCRICNSYLTNRSNEHINNHSQQERECYCSLFYRNQYTPRRVSDEQTTPTPSSSNQPLPVVDVKSESRASNDGDDSRDSTQLPVEFSEEETEESTEESSEESSNDL</sequence>
<evidence type="ECO:0000313" key="3">
    <source>
        <dbReference type="Proteomes" id="UP000789901"/>
    </source>
</evidence>